<evidence type="ECO:0000256" key="7">
    <source>
        <dbReference type="ARBA" id="ARBA00023043"/>
    </source>
</evidence>
<evidence type="ECO:0000256" key="12">
    <source>
        <dbReference type="PROSITE-ProRule" id="PRU00023"/>
    </source>
</evidence>
<evidence type="ECO:0000256" key="1">
    <source>
        <dbReference type="ARBA" id="ARBA00004514"/>
    </source>
</evidence>
<keyword evidence="4" id="KW-0963">Cytoplasm</keyword>
<dbReference type="InterPro" id="IPR002110">
    <property type="entry name" value="Ankyrin_rpt"/>
</dbReference>
<dbReference type="InterPro" id="IPR052391">
    <property type="entry name" value="E3_Ligase-Neurotoxin"/>
</dbReference>
<proteinExistence type="predicted"/>
<dbReference type="GO" id="GO:0031410">
    <property type="term" value="C:cytoplasmic vesicle"/>
    <property type="evidence" value="ECO:0007669"/>
    <property type="project" value="UniProtKB-SubCell"/>
</dbReference>
<dbReference type="PANTHER" id="PTHR24133">
    <property type="entry name" value="ANKYRIN DOMAIN-CONTAINING"/>
    <property type="match status" value="1"/>
</dbReference>
<dbReference type="SMART" id="SM00248">
    <property type="entry name" value="ANK"/>
    <property type="match status" value="1"/>
</dbReference>
<dbReference type="SUPFAM" id="SSF48403">
    <property type="entry name" value="Ankyrin repeat"/>
    <property type="match status" value="1"/>
</dbReference>
<feature type="region of interest" description="Disordered" evidence="13">
    <location>
        <begin position="1"/>
        <end position="74"/>
    </location>
</feature>
<feature type="repeat" description="ANK" evidence="12">
    <location>
        <begin position="389"/>
        <end position="421"/>
    </location>
</feature>
<comment type="pathway">
    <text evidence="3">Protein modification; protein ubiquitination.</text>
</comment>
<evidence type="ECO:0000313" key="15">
    <source>
        <dbReference type="Proteomes" id="UP000016665"/>
    </source>
</evidence>
<evidence type="ECO:0000256" key="10">
    <source>
        <dbReference type="ARBA" id="ARBA00064762"/>
    </source>
</evidence>
<gene>
    <name evidence="14" type="primary">ANKRD9</name>
</gene>
<protein>
    <recommendedName>
        <fullName evidence="11">Ankyrin repeat domain-containing protein 9</fullName>
    </recommendedName>
</protein>
<evidence type="ECO:0000256" key="6">
    <source>
        <dbReference type="ARBA" id="ARBA00022786"/>
    </source>
</evidence>
<name>A0A803VU58_FICAL</name>
<dbReference type="FunFam" id="1.25.40.20:FF:000226">
    <property type="entry name" value="Ankyrin repeat domain-containing protein 9"/>
    <property type="match status" value="1"/>
</dbReference>
<sequence>MGGRGAGAAANRRWPDSSPVLTDLHRPGGGAIKGPRGGARRSRLPPLHCGGHGTGGTAGPAGGERRERGKGGRQAGRLAVLWGGGGGGQAGRLAVLYRVPVHQRYGRPVHWREAVPLYRVSVHGNKSVQCTAGRPFPRTGFPCARDMGVLCAEERPFPCTGSPCTGDRDVPCSGNRGRGKDGAPVLRGTGVSCTGVSRRGGGGRAKPAKPGSSPGSPGTDRPSAPAGAGRWWQAAPGGARPHAMPWSVRWVGGCGAQSQKQCKKSSFAFYQAVRDLLPVWFLEDMRTMEAFHWEDGGKVSVYSPSEALLYALVHDHQPYARHLLTKFPQSALAVPSQSFSCCQSAPHLAMAVRYNRVRVLFRILKAIQALPPGDRAAHLDRQGCSRVEGGKTALHLACELVRPECLLLLLGHGASPRLQDSAGNTPLDTLLQQISHLPAANMRAKLLCLDCLFFFVPQDLKFAMKQQLLNNRQQWQDLLGENRFQCLVGSVPPSLFVGAMSVLIRTIAPEHFPEALDNLPLPHFLKPLDLKLES</sequence>
<keyword evidence="7 12" id="KW-0040">ANK repeat</keyword>
<evidence type="ECO:0000313" key="14">
    <source>
        <dbReference type="Ensembl" id="ENSFALP00000026264.1"/>
    </source>
</evidence>
<keyword evidence="15" id="KW-1185">Reference proteome</keyword>
<comment type="subcellular location">
    <subcellularLocation>
        <location evidence="1">Cytoplasm</location>
        <location evidence="1">Cytosol</location>
    </subcellularLocation>
    <subcellularLocation>
        <location evidence="2">Cytoplasmic vesicle</location>
    </subcellularLocation>
</comment>
<comment type="subunit">
    <text evidence="10">Part of an E3 ubiquitin-protein ligase complex with Elongin BC (ELOB and ELOC), CUL5 and ANKRD9. Interacts with IMPDH2; leading to ubiquitination of IMPDH2 and its subsequent proteasomal degradation.</text>
</comment>
<evidence type="ECO:0000256" key="3">
    <source>
        <dbReference type="ARBA" id="ARBA00004906"/>
    </source>
</evidence>
<accession>A0A803VU58</accession>
<dbReference type="GeneTree" id="ENSGT00390000018116"/>
<dbReference type="Ensembl" id="ENSFALT00000036553.1">
    <property type="protein sequence ID" value="ENSFALP00000026264.1"/>
    <property type="gene ID" value="ENSFALG00000026771.1"/>
</dbReference>
<evidence type="ECO:0000256" key="9">
    <source>
        <dbReference type="ARBA" id="ARBA00055501"/>
    </source>
</evidence>
<dbReference type="Gene3D" id="1.25.40.20">
    <property type="entry name" value="Ankyrin repeat-containing domain"/>
    <property type="match status" value="1"/>
</dbReference>
<evidence type="ECO:0000256" key="11">
    <source>
        <dbReference type="ARBA" id="ARBA00067920"/>
    </source>
</evidence>
<evidence type="ECO:0000256" key="8">
    <source>
        <dbReference type="ARBA" id="ARBA00023329"/>
    </source>
</evidence>
<keyword evidence="6" id="KW-0833">Ubl conjugation pathway</keyword>
<dbReference type="PROSITE" id="PS50297">
    <property type="entry name" value="ANK_REP_REGION"/>
    <property type="match status" value="1"/>
</dbReference>
<comment type="function">
    <text evidence="9">Substrate receptor subunit of a cullin-RING superfamily E3 ligase complex (CUL5-based E3 ubiquitin ligase complex) which mediates the ubiquitination and subsequent proteasomal degradation of target proteins. Depending of the metabolic state of the cell, promotes the proteasomal degradation of IMPDH2, the rate-limiting enzyme in GTP biosynthesis or protects IMPDH2 by stabilizing IMPDH2 filaments assembly. Implicated in different cellular processes, like copper homeostasis and cell proliferation.</text>
</comment>
<evidence type="ECO:0000256" key="4">
    <source>
        <dbReference type="ARBA" id="ARBA00022490"/>
    </source>
</evidence>
<dbReference type="PANTHER" id="PTHR24133:SF16">
    <property type="entry name" value="ANKYRIN REPEAT DOMAIN-CONTAINING PROTEIN 9"/>
    <property type="match status" value="1"/>
</dbReference>
<feature type="compositionally biased region" description="Gly residues" evidence="13">
    <location>
        <begin position="50"/>
        <end position="62"/>
    </location>
</feature>
<reference evidence="14" key="2">
    <citation type="submission" date="2025-08" db="UniProtKB">
        <authorList>
            <consortium name="Ensembl"/>
        </authorList>
    </citation>
    <scope>IDENTIFICATION</scope>
</reference>
<reference evidence="14 15" key="1">
    <citation type="journal article" date="2012" name="Nature">
        <title>The genomic landscape of species divergence in Ficedula flycatchers.</title>
        <authorList>
            <person name="Ellegren H."/>
            <person name="Smeds L."/>
            <person name="Burri R."/>
            <person name="Olason P.I."/>
            <person name="Backstrom N."/>
            <person name="Kawakami T."/>
            <person name="Kunstner A."/>
            <person name="Makinen H."/>
            <person name="Nadachowska-Brzyska K."/>
            <person name="Qvarnstrom A."/>
            <person name="Uebbing S."/>
            <person name="Wolf J.B."/>
        </authorList>
    </citation>
    <scope>NUCLEOTIDE SEQUENCE [LARGE SCALE GENOMIC DNA]</scope>
</reference>
<keyword evidence="5" id="KW-0677">Repeat</keyword>
<keyword evidence="8" id="KW-0968">Cytoplasmic vesicle</keyword>
<dbReference type="Pfam" id="PF13857">
    <property type="entry name" value="Ank_5"/>
    <property type="match status" value="1"/>
</dbReference>
<feature type="region of interest" description="Disordered" evidence="13">
    <location>
        <begin position="168"/>
        <end position="240"/>
    </location>
</feature>
<dbReference type="Proteomes" id="UP000016665">
    <property type="component" value="Chromosome 5"/>
</dbReference>
<organism evidence="14 15">
    <name type="scientific">Ficedula albicollis</name>
    <name type="common">Collared flycatcher</name>
    <name type="synonym">Muscicapa albicollis</name>
    <dbReference type="NCBI Taxonomy" id="59894"/>
    <lineage>
        <taxon>Eukaryota</taxon>
        <taxon>Metazoa</taxon>
        <taxon>Chordata</taxon>
        <taxon>Craniata</taxon>
        <taxon>Vertebrata</taxon>
        <taxon>Euteleostomi</taxon>
        <taxon>Archelosauria</taxon>
        <taxon>Archosauria</taxon>
        <taxon>Dinosauria</taxon>
        <taxon>Saurischia</taxon>
        <taxon>Theropoda</taxon>
        <taxon>Coelurosauria</taxon>
        <taxon>Aves</taxon>
        <taxon>Neognathae</taxon>
        <taxon>Neoaves</taxon>
        <taxon>Telluraves</taxon>
        <taxon>Australaves</taxon>
        <taxon>Passeriformes</taxon>
        <taxon>Muscicapidae</taxon>
        <taxon>Ficedula</taxon>
    </lineage>
</organism>
<dbReference type="InterPro" id="IPR036770">
    <property type="entry name" value="Ankyrin_rpt-contain_sf"/>
</dbReference>
<feature type="compositionally biased region" description="Gly residues" evidence="13">
    <location>
        <begin position="27"/>
        <end position="37"/>
    </location>
</feature>
<feature type="compositionally biased region" description="Low complexity" evidence="13">
    <location>
        <begin position="208"/>
        <end position="218"/>
    </location>
</feature>
<evidence type="ECO:0000256" key="2">
    <source>
        <dbReference type="ARBA" id="ARBA00004541"/>
    </source>
</evidence>
<reference evidence="14" key="3">
    <citation type="submission" date="2025-09" db="UniProtKB">
        <authorList>
            <consortium name="Ensembl"/>
        </authorList>
    </citation>
    <scope>IDENTIFICATION</scope>
</reference>
<evidence type="ECO:0000256" key="5">
    <source>
        <dbReference type="ARBA" id="ARBA00022737"/>
    </source>
</evidence>
<evidence type="ECO:0000256" key="13">
    <source>
        <dbReference type="SAM" id="MobiDB-lite"/>
    </source>
</evidence>
<dbReference type="GO" id="GO:0005829">
    <property type="term" value="C:cytosol"/>
    <property type="evidence" value="ECO:0007669"/>
    <property type="project" value="UniProtKB-SubCell"/>
</dbReference>
<dbReference type="PROSITE" id="PS50088">
    <property type="entry name" value="ANK_REPEAT"/>
    <property type="match status" value="1"/>
</dbReference>
<dbReference type="AlphaFoldDB" id="A0A803VU58"/>